<feature type="chain" id="PRO_5015785840" description="GDSL esterase/lipase" evidence="5">
    <location>
        <begin position="23"/>
        <end position="378"/>
    </location>
</feature>
<proteinExistence type="inferred from homology"/>
<reference evidence="6 7" key="1">
    <citation type="submission" date="2018-04" db="EMBL/GenBank/DDBJ databases">
        <title>WGS assembly of Panicum hallii var. hallii HAL2.</title>
        <authorList>
            <person name="Lovell J."/>
            <person name="Jenkins J."/>
            <person name="Lowry D."/>
            <person name="Mamidi S."/>
            <person name="Sreedasyam A."/>
            <person name="Weng X."/>
            <person name="Barry K."/>
            <person name="Bonette J."/>
            <person name="Campitelli B."/>
            <person name="Daum C."/>
            <person name="Gordon S."/>
            <person name="Gould B."/>
            <person name="Lipzen A."/>
            <person name="MacQueen A."/>
            <person name="Palacio-Mejia J."/>
            <person name="Plott C."/>
            <person name="Shakirov E."/>
            <person name="Shu S."/>
            <person name="Yoshinaga Y."/>
            <person name="Zane M."/>
            <person name="Rokhsar D."/>
            <person name="Grimwood J."/>
            <person name="Schmutz J."/>
            <person name="Juenger T."/>
        </authorList>
    </citation>
    <scope>NUCLEOTIDE SEQUENCE [LARGE SCALE GENOMIC DNA]</scope>
    <source>
        <strain evidence="7">cv. HAL2</strain>
    </source>
</reference>
<evidence type="ECO:0000256" key="4">
    <source>
        <dbReference type="ARBA" id="ARBA00023180"/>
    </source>
</evidence>
<keyword evidence="4" id="KW-0325">Glycoprotein</keyword>
<comment type="similarity">
    <text evidence="1">Belongs to the 'GDSL' lipolytic enzyme family.</text>
</comment>
<evidence type="ECO:0000256" key="5">
    <source>
        <dbReference type="SAM" id="SignalP"/>
    </source>
</evidence>
<dbReference type="STRING" id="1504633.A0A2T7DSW7"/>
<feature type="signal peptide" evidence="5">
    <location>
        <begin position="1"/>
        <end position="22"/>
    </location>
</feature>
<dbReference type="Gramene" id="PUZ58660">
    <property type="protein sequence ID" value="PUZ58660"/>
    <property type="gene ID" value="GQ55_5G526200"/>
</dbReference>
<accession>A0A2T7DSW7</accession>
<sequence length="378" mass="40298">MRVPVAVLLLVVLPCLLHGADAAVRWPKKPLLLPAIFSFGDSYADTGNYIILEGGRPFNYSPYGETFGRPTGRASDGLLVIDYVAKGVGLPFVPPYLAKGQNFSEGANFAVIGARALDQAYFLEQNVTSPAPMMNSSLGVQLRWFEELKPSLCNNATKGGGCRDYLGRSLFVLGEFGGNDYLAFLAAKGVEQTTRAYVPVVIDAIAAGAERLIRHGARRLVLPGNIPMGCLPAILTLYASPDAADYDGYGCLRKFNALARYHNELLQGSVQALRAKHPHAAIAYANYYDSVLAFLTTPGFFGFNGSATLVACCGGGGRYNFNPAAFCGFPPATACADPARAVSWDGIHMTEAAYRSIAGSWLLGPFAEPPILTLALAP</sequence>
<name>A0A2T7DSW7_9POAL</name>
<dbReference type="Gene3D" id="3.40.50.1110">
    <property type="entry name" value="SGNH hydrolase"/>
    <property type="match status" value="1"/>
</dbReference>
<protein>
    <recommendedName>
        <fullName evidence="8">GDSL esterase/lipase</fullName>
    </recommendedName>
</protein>
<keyword evidence="2 5" id="KW-0732">Signal</keyword>
<dbReference type="SUPFAM" id="SSF52266">
    <property type="entry name" value="SGNH hydrolase"/>
    <property type="match status" value="1"/>
</dbReference>
<evidence type="ECO:0000256" key="3">
    <source>
        <dbReference type="ARBA" id="ARBA00022801"/>
    </source>
</evidence>
<dbReference type="InterPro" id="IPR001087">
    <property type="entry name" value="GDSL"/>
</dbReference>
<keyword evidence="3" id="KW-0378">Hydrolase</keyword>
<evidence type="ECO:0000256" key="1">
    <source>
        <dbReference type="ARBA" id="ARBA00008668"/>
    </source>
</evidence>
<dbReference type="InterPro" id="IPR035669">
    <property type="entry name" value="SGNH_plant_lipase-like"/>
</dbReference>
<dbReference type="OrthoDB" id="614864at2759"/>
<dbReference type="CDD" id="cd01837">
    <property type="entry name" value="SGNH_plant_lipase_like"/>
    <property type="match status" value="1"/>
</dbReference>
<dbReference type="Pfam" id="PF00657">
    <property type="entry name" value="Lipase_GDSL"/>
    <property type="match status" value="1"/>
</dbReference>
<dbReference type="AlphaFoldDB" id="A0A2T7DSW7"/>
<dbReference type="Proteomes" id="UP000244336">
    <property type="component" value="Chromosome 5"/>
</dbReference>
<evidence type="ECO:0008006" key="8">
    <source>
        <dbReference type="Google" id="ProtNLM"/>
    </source>
</evidence>
<evidence type="ECO:0000313" key="6">
    <source>
        <dbReference type="EMBL" id="PUZ58660.1"/>
    </source>
</evidence>
<dbReference type="PANTHER" id="PTHR22835">
    <property type="entry name" value="ZINC FINGER FYVE DOMAIN CONTAINING PROTEIN"/>
    <property type="match status" value="1"/>
</dbReference>
<dbReference type="PANTHER" id="PTHR22835:SF660">
    <property type="entry name" value="GDSL ESTERASE_LIPASE"/>
    <property type="match status" value="1"/>
</dbReference>
<organism evidence="6 7">
    <name type="scientific">Panicum hallii var. hallii</name>
    <dbReference type="NCBI Taxonomy" id="1504633"/>
    <lineage>
        <taxon>Eukaryota</taxon>
        <taxon>Viridiplantae</taxon>
        <taxon>Streptophyta</taxon>
        <taxon>Embryophyta</taxon>
        <taxon>Tracheophyta</taxon>
        <taxon>Spermatophyta</taxon>
        <taxon>Magnoliopsida</taxon>
        <taxon>Liliopsida</taxon>
        <taxon>Poales</taxon>
        <taxon>Poaceae</taxon>
        <taxon>PACMAD clade</taxon>
        <taxon>Panicoideae</taxon>
        <taxon>Panicodae</taxon>
        <taxon>Paniceae</taxon>
        <taxon>Panicinae</taxon>
        <taxon>Panicum</taxon>
        <taxon>Panicum sect. Panicum</taxon>
    </lineage>
</organism>
<evidence type="ECO:0000313" key="7">
    <source>
        <dbReference type="Proteomes" id="UP000244336"/>
    </source>
</evidence>
<dbReference type="EMBL" id="CM009753">
    <property type="protein sequence ID" value="PUZ58660.1"/>
    <property type="molecule type" value="Genomic_DNA"/>
</dbReference>
<evidence type="ECO:0000256" key="2">
    <source>
        <dbReference type="ARBA" id="ARBA00022729"/>
    </source>
</evidence>
<keyword evidence="7" id="KW-1185">Reference proteome</keyword>
<dbReference type="InterPro" id="IPR036514">
    <property type="entry name" value="SGNH_hydro_sf"/>
</dbReference>
<dbReference type="GO" id="GO:0016788">
    <property type="term" value="F:hydrolase activity, acting on ester bonds"/>
    <property type="evidence" value="ECO:0007669"/>
    <property type="project" value="InterPro"/>
</dbReference>
<gene>
    <name evidence="6" type="ORF">GQ55_5G526200</name>
</gene>